<evidence type="ECO:0000256" key="9">
    <source>
        <dbReference type="SAM" id="Phobius"/>
    </source>
</evidence>
<comment type="catalytic activity">
    <reaction evidence="1">
        <text>ATP + protein L-histidine = ADP + protein N-phospho-L-histidine.</text>
        <dbReference type="EC" id="2.7.13.3"/>
    </reaction>
</comment>
<organism evidence="11 12">
    <name type="scientific">Geodermatophilus telluris</name>
    <dbReference type="NCBI Taxonomy" id="1190417"/>
    <lineage>
        <taxon>Bacteria</taxon>
        <taxon>Bacillati</taxon>
        <taxon>Actinomycetota</taxon>
        <taxon>Actinomycetes</taxon>
        <taxon>Geodermatophilales</taxon>
        <taxon>Geodermatophilaceae</taxon>
        <taxon>Geodermatophilus</taxon>
    </lineage>
</organism>
<evidence type="ECO:0000256" key="7">
    <source>
        <dbReference type="ARBA" id="ARBA00022840"/>
    </source>
</evidence>
<keyword evidence="12" id="KW-1185">Reference proteome</keyword>
<keyword evidence="9" id="KW-0472">Membrane</keyword>
<dbReference type="GO" id="GO:0005524">
    <property type="term" value="F:ATP binding"/>
    <property type="evidence" value="ECO:0007669"/>
    <property type="project" value="UniProtKB-KW"/>
</dbReference>
<keyword evidence="4" id="KW-0808">Transferase</keyword>
<keyword evidence="7" id="KW-0067">ATP-binding</keyword>
<feature type="domain" description="Histidine kinase/HSP90-like ATPase" evidence="10">
    <location>
        <begin position="288"/>
        <end position="380"/>
    </location>
</feature>
<sequence length="382" mass="40357">MATSALRSLWAEPRPTGAPEQGPRDWALVAALVGWSLGELVLRQDPAPRPLLLLYVLAVLGPLLWRRTHPLAAVAVSFGTLTILDVVRILTGSQGVLLDMNSMSAALILPYALFRWGSGREAAIGLGVILLWLPVTSTADPTGLVGTVEGYGLFLFAAALGAAVRYRAKSRVRDIDRAKAREREQLARELHDTVAHHVSGIAVQAQAGRAVAASHPERAVEALATIEDAATRTLTELRAIVGVLRASQDTGLAPQPGVAEVEQLATDGQARPCVEVALSGELDDLSPAVGAAIYRLAQESVTNARRHARHATQVTVAVTGDADRVRLTIEDDGSPAGGRAPAGYGLVGMRERASLLGGTFSAGPAAERGWRVEAVLPRTRRP</sequence>
<keyword evidence="5" id="KW-0547">Nucleotide-binding</keyword>
<dbReference type="PANTHER" id="PTHR24421:SF10">
    <property type="entry name" value="NITRATE_NITRITE SENSOR PROTEIN NARQ"/>
    <property type="match status" value="1"/>
</dbReference>
<keyword evidence="3" id="KW-0597">Phosphoprotein</keyword>
<dbReference type="Gene3D" id="3.30.565.10">
    <property type="entry name" value="Histidine kinase-like ATPase, C-terminal domain"/>
    <property type="match status" value="1"/>
</dbReference>
<evidence type="ECO:0000256" key="6">
    <source>
        <dbReference type="ARBA" id="ARBA00022777"/>
    </source>
</evidence>
<evidence type="ECO:0000256" key="5">
    <source>
        <dbReference type="ARBA" id="ARBA00022741"/>
    </source>
</evidence>
<dbReference type="Gene3D" id="1.20.5.1930">
    <property type="match status" value="1"/>
</dbReference>
<name>A0A1G6Q818_9ACTN</name>
<protein>
    <recommendedName>
        <fullName evidence="2">histidine kinase</fullName>
        <ecNumber evidence="2">2.7.13.3</ecNumber>
    </recommendedName>
</protein>
<dbReference type="OrthoDB" id="227596at2"/>
<feature type="transmembrane region" description="Helical" evidence="9">
    <location>
        <begin position="151"/>
        <end position="168"/>
    </location>
</feature>
<dbReference type="EC" id="2.7.13.3" evidence="2"/>
<proteinExistence type="predicted"/>
<dbReference type="GO" id="GO:0046983">
    <property type="term" value="F:protein dimerization activity"/>
    <property type="evidence" value="ECO:0007669"/>
    <property type="project" value="InterPro"/>
</dbReference>
<dbReference type="STRING" id="1190417.SAMN05660690_2773"/>
<dbReference type="InterPro" id="IPR003594">
    <property type="entry name" value="HATPase_dom"/>
</dbReference>
<evidence type="ECO:0000256" key="1">
    <source>
        <dbReference type="ARBA" id="ARBA00000085"/>
    </source>
</evidence>
<dbReference type="Proteomes" id="UP000199416">
    <property type="component" value="Unassembled WGS sequence"/>
</dbReference>
<dbReference type="GO" id="GO:0016020">
    <property type="term" value="C:membrane"/>
    <property type="evidence" value="ECO:0007669"/>
    <property type="project" value="InterPro"/>
</dbReference>
<dbReference type="PANTHER" id="PTHR24421">
    <property type="entry name" value="NITRATE/NITRITE SENSOR PROTEIN NARX-RELATED"/>
    <property type="match status" value="1"/>
</dbReference>
<dbReference type="InterPro" id="IPR036890">
    <property type="entry name" value="HATPase_C_sf"/>
</dbReference>
<evidence type="ECO:0000313" key="12">
    <source>
        <dbReference type="Proteomes" id="UP000199416"/>
    </source>
</evidence>
<evidence type="ECO:0000256" key="8">
    <source>
        <dbReference type="ARBA" id="ARBA00023012"/>
    </source>
</evidence>
<dbReference type="RefSeq" id="WP_091366586.1">
    <property type="nucleotide sequence ID" value="NZ_FMZF01000004.1"/>
</dbReference>
<keyword evidence="8" id="KW-0902">Two-component regulatory system</keyword>
<dbReference type="AlphaFoldDB" id="A0A1G6Q818"/>
<dbReference type="Pfam" id="PF07730">
    <property type="entry name" value="HisKA_3"/>
    <property type="match status" value="1"/>
</dbReference>
<evidence type="ECO:0000256" key="3">
    <source>
        <dbReference type="ARBA" id="ARBA00022553"/>
    </source>
</evidence>
<evidence type="ECO:0000313" key="11">
    <source>
        <dbReference type="EMBL" id="SDC88662.1"/>
    </source>
</evidence>
<reference evidence="12" key="1">
    <citation type="submission" date="2016-10" db="EMBL/GenBank/DDBJ databases">
        <authorList>
            <person name="Varghese N."/>
            <person name="Submissions S."/>
        </authorList>
    </citation>
    <scope>NUCLEOTIDE SEQUENCE [LARGE SCALE GENOMIC DNA]</scope>
    <source>
        <strain evidence="12">DSM 45421</strain>
    </source>
</reference>
<evidence type="ECO:0000259" key="10">
    <source>
        <dbReference type="SMART" id="SM00387"/>
    </source>
</evidence>
<dbReference type="SMART" id="SM00387">
    <property type="entry name" value="HATPase_c"/>
    <property type="match status" value="1"/>
</dbReference>
<evidence type="ECO:0000256" key="4">
    <source>
        <dbReference type="ARBA" id="ARBA00022679"/>
    </source>
</evidence>
<feature type="transmembrane region" description="Helical" evidence="9">
    <location>
        <begin position="72"/>
        <end position="90"/>
    </location>
</feature>
<dbReference type="GO" id="GO:0000155">
    <property type="term" value="F:phosphorelay sensor kinase activity"/>
    <property type="evidence" value="ECO:0007669"/>
    <property type="project" value="InterPro"/>
</dbReference>
<dbReference type="InterPro" id="IPR050482">
    <property type="entry name" value="Sensor_HK_TwoCompSys"/>
</dbReference>
<keyword evidence="9" id="KW-1133">Transmembrane helix</keyword>
<dbReference type="EMBL" id="FMZF01000004">
    <property type="protein sequence ID" value="SDC88662.1"/>
    <property type="molecule type" value="Genomic_DNA"/>
</dbReference>
<dbReference type="CDD" id="cd16917">
    <property type="entry name" value="HATPase_UhpB-NarQ-NarX-like"/>
    <property type="match status" value="1"/>
</dbReference>
<feature type="transmembrane region" description="Helical" evidence="9">
    <location>
        <begin position="47"/>
        <end position="65"/>
    </location>
</feature>
<keyword evidence="6 11" id="KW-0418">Kinase</keyword>
<dbReference type="InterPro" id="IPR011712">
    <property type="entry name" value="Sig_transdc_His_kin_sub3_dim/P"/>
</dbReference>
<dbReference type="SUPFAM" id="SSF55874">
    <property type="entry name" value="ATPase domain of HSP90 chaperone/DNA topoisomerase II/histidine kinase"/>
    <property type="match status" value="1"/>
</dbReference>
<gene>
    <name evidence="11" type="ORF">SAMN05660690_2773</name>
</gene>
<accession>A0A1G6Q818</accession>
<dbReference type="Pfam" id="PF02518">
    <property type="entry name" value="HATPase_c"/>
    <property type="match status" value="1"/>
</dbReference>
<keyword evidence="9" id="KW-0812">Transmembrane</keyword>
<evidence type="ECO:0000256" key="2">
    <source>
        <dbReference type="ARBA" id="ARBA00012438"/>
    </source>
</evidence>